<name>A0A383BJV1_9ZZZZ</name>
<proteinExistence type="predicted"/>
<gene>
    <name evidence="1" type="ORF">METZ01_LOCUS472499</name>
</gene>
<feature type="non-terminal residue" evidence="1">
    <location>
        <position position="112"/>
    </location>
</feature>
<accession>A0A383BJV1</accession>
<protein>
    <recommendedName>
        <fullName evidence="2">Polysaccharide biosynthesis protein C-terminal domain-containing protein</fullName>
    </recommendedName>
</protein>
<organism evidence="1">
    <name type="scientific">marine metagenome</name>
    <dbReference type="NCBI Taxonomy" id="408172"/>
    <lineage>
        <taxon>unclassified sequences</taxon>
        <taxon>metagenomes</taxon>
        <taxon>ecological metagenomes</taxon>
    </lineage>
</organism>
<dbReference type="EMBL" id="UINC01200659">
    <property type="protein sequence ID" value="SVE19645.1"/>
    <property type="molecule type" value="Genomic_DNA"/>
</dbReference>
<dbReference type="AlphaFoldDB" id="A0A383BJV1"/>
<evidence type="ECO:0008006" key="2">
    <source>
        <dbReference type="Google" id="ProtNLM"/>
    </source>
</evidence>
<sequence>MSTLIKGLYIVKHWFGDVIFRRVFKNAGFLMSGKVANGLLGLIYFGLAAHGLGVKQFGILILVQTYIQVITGITTFQSWQAVIRYGVICLEKKDVLSLQKLIKFTSLLDVVG</sequence>
<reference evidence="1" key="1">
    <citation type="submission" date="2018-05" db="EMBL/GenBank/DDBJ databases">
        <authorList>
            <person name="Lanie J.A."/>
            <person name="Ng W.-L."/>
            <person name="Kazmierczak K.M."/>
            <person name="Andrzejewski T.M."/>
            <person name="Davidsen T.M."/>
            <person name="Wayne K.J."/>
            <person name="Tettelin H."/>
            <person name="Glass J.I."/>
            <person name="Rusch D."/>
            <person name="Podicherti R."/>
            <person name="Tsui H.-C.T."/>
            <person name="Winkler M.E."/>
        </authorList>
    </citation>
    <scope>NUCLEOTIDE SEQUENCE</scope>
</reference>
<evidence type="ECO:0000313" key="1">
    <source>
        <dbReference type="EMBL" id="SVE19645.1"/>
    </source>
</evidence>